<dbReference type="AlphaFoldDB" id="A0A917UNL2"/>
<comment type="catalytic activity">
    <reaction evidence="5">
        <text>ethanolamine = acetaldehyde + NH4(+)</text>
        <dbReference type="Rhea" id="RHEA:15313"/>
        <dbReference type="ChEBI" id="CHEBI:15343"/>
        <dbReference type="ChEBI" id="CHEBI:28938"/>
        <dbReference type="ChEBI" id="CHEBI:57603"/>
        <dbReference type="EC" id="4.3.1.7"/>
    </reaction>
</comment>
<feature type="binding site" evidence="5">
    <location>
        <position position="213"/>
    </location>
    <ligand>
        <name>adenosylcob(III)alamin</name>
        <dbReference type="ChEBI" id="CHEBI:18408"/>
    </ligand>
</feature>
<dbReference type="GO" id="GO:0046336">
    <property type="term" value="P:ethanolamine catabolic process"/>
    <property type="evidence" value="ECO:0007669"/>
    <property type="project" value="UniProtKB-UniRule"/>
</dbReference>
<dbReference type="GO" id="GO:0006520">
    <property type="term" value="P:amino acid metabolic process"/>
    <property type="evidence" value="ECO:0007669"/>
    <property type="project" value="InterPro"/>
</dbReference>
<organism evidence="7 8">
    <name type="scientific">Deinococcus aquiradiocola</name>
    <dbReference type="NCBI Taxonomy" id="393059"/>
    <lineage>
        <taxon>Bacteria</taxon>
        <taxon>Thermotogati</taxon>
        <taxon>Deinococcota</taxon>
        <taxon>Deinococci</taxon>
        <taxon>Deinococcales</taxon>
        <taxon>Deinococcaceae</taxon>
        <taxon>Deinococcus</taxon>
    </lineage>
</organism>
<evidence type="ECO:0000256" key="4">
    <source>
        <dbReference type="ARBA" id="ARBA00024446"/>
    </source>
</evidence>
<gene>
    <name evidence="5 7" type="primary">eutC</name>
    <name evidence="7" type="ORF">GCM10008939_14310</name>
</gene>
<evidence type="ECO:0000313" key="8">
    <source>
        <dbReference type="Proteomes" id="UP000635726"/>
    </source>
</evidence>
<comment type="caution">
    <text evidence="7">The sequence shown here is derived from an EMBL/GenBank/DDBJ whole genome shotgun (WGS) entry which is preliminary data.</text>
</comment>
<dbReference type="EC" id="4.3.1.7" evidence="5"/>
<evidence type="ECO:0000256" key="1">
    <source>
        <dbReference type="ARBA" id="ARBA00022628"/>
    </source>
</evidence>
<dbReference type="InterPro" id="IPR009246">
    <property type="entry name" value="EutC"/>
</dbReference>
<reference evidence="7" key="2">
    <citation type="submission" date="2020-09" db="EMBL/GenBank/DDBJ databases">
        <authorList>
            <person name="Sun Q."/>
            <person name="Ohkuma M."/>
        </authorList>
    </citation>
    <scope>NUCLEOTIDE SEQUENCE</scope>
    <source>
        <strain evidence="7">JCM 14371</strain>
    </source>
</reference>
<evidence type="ECO:0000313" key="7">
    <source>
        <dbReference type="EMBL" id="GGJ71072.1"/>
    </source>
</evidence>
<comment type="cofactor">
    <cofactor evidence="5">
        <name>adenosylcob(III)alamin</name>
        <dbReference type="ChEBI" id="CHEBI:18408"/>
    </cofactor>
    <text evidence="5">Binds between the large and small subunits.</text>
</comment>
<feature type="binding site" evidence="5">
    <location>
        <position position="184"/>
    </location>
    <ligand>
        <name>adenosylcob(III)alamin</name>
        <dbReference type="ChEBI" id="CHEBI:18408"/>
    </ligand>
</feature>
<feature type="binding site" evidence="5">
    <location>
        <position position="163"/>
    </location>
    <ligand>
        <name>adenosylcob(III)alamin</name>
        <dbReference type="ChEBI" id="CHEBI:18408"/>
    </ligand>
</feature>
<keyword evidence="8" id="KW-1185">Reference proteome</keyword>
<dbReference type="Proteomes" id="UP000635726">
    <property type="component" value="Unassembled WGS sequence"/>
</dbReference>
<dbReference type="InterPro" id="IPR042255">
    <property type="entry name" value="EutC_N"/>
</dbReference>
<evidence type="ECO:0000256" key="3">
    <source>
        <dbReference type="ARBA" id="ARBA00023285"/>
    </source>
</evidence>
<dbReference type="Pfam" id="PF05985">
    <property type="entry name" value="EutC"/>
    <property type="match status" value="1"/>
</dbReference>
<dbReference type="PANTHER" id="PTHR39330">
    <property type="entry name" value="ETHANOLAMINE AMMONIA-LYASE LIGHT CHAIN"/>
    <property type="match status" value="1"/>
</dbReference>
<dbReference type="RefSeq" id="WP_229670850.1">
    <property type="nucleotide sequence ID" value="NZ_BMOE01000003.1"/>
</dbReference>
<keyword evidence="3 5" id="KW-0170">Cobalt</keyword>
<evidence type="ECO:0000256" key="2">
    <source>
        <dbReference type="ARBA" id="ARBA00023239"/>
    </source>
</evidence>
<dbReference type="GO" id="GO:0031471">
    <property type="term" value="C:ethanolamine degradation polyhedral organelle"/>
    <property type="evidence" value="ECO:0007669"/>
    <property type="project" value="UniProtKB-UniRule"/>
</dbReference>
<dbReference type="EMBL" id="BMOE01000003">
    <property type="protein sequence ID" value="GGJ71072.1"/>
    <property type="molecule type" value="Genomic_DNA"/>
</dbReference>
<dbReference type="Gene3D" id="3.40.50.11240">
    <property type="entry name" value="Ethanolamine ammonia-lyase light chain (EutC)"/>
    <property type="match status" value="1"/>
</dbReference>
<comment type="subcellular location">
    <subcellularLocation>
        <location evidence="5">Bacterial microcompartment</location>
    </subcellularLocation>
</comment>
<comment type="pathway">
    <text evidence="5">Amine and polyamine degradation; ethanolamine degradation.</text>
</comment>
<sequence>MSGSDPALPPERAVSAWEALRDYTDARVALGRSGTSMTTRDLLAFTQAHAAARDAVHDRADFAGLRAQLEAAGEAVLEVRSRAPDRATYLRRPDLGRTLHPGALPALQAARTAGPADIAVVVADGLSAGALAQVMPLLTLLLPALRAEGFTFAPVTLASQARVALGDGVALALGARLALVLIGERPGLSSPDSLGAYLTFAPRAVTPDSARNCVSNIRPAGLQARAAAWTLRHLVGAALRRELSGVDLKDDSGPLPADGDARVLPHAE</sequence>
<dbReference type="GO" id="GO:0009350">
    <property type="term" value="C:ethanolamine ammonia-lyase complex"/>
    <property type="evidence" value="ECO:0007669"/>
    <property type="project" value="UniProtKB-UniRule"/>
</dbReference>
<reference evidence="7" key="1">
    <citation type="journal article" date="2014" name="Int. J. Syst. Evol. Microbiol.">
        <title>Complete genome sequence of Corynebacterium casei LMG S-19264T (=DSM 44701T), isolated from a smear-ripened cheese.</title>
        <authorList>
            <consortium name="US DOE Joint Genome Institute (JGI-PGF)"/>
            <person name="Walter F."/>
            <person name="Albersmeier A."/>
            <person name="Kalinowski J."/>
            <person name="Ruckert C."/>
        </authorList>
    </citation>
    <scope>NUCLEOTIDE SEQUENCE</scope>
    <source>
        <strain evidence="7">JCM 14371</strain>
    </source>
</reference>
<dbReference type="HAMAP" id="MF_00601">
    <property type="entry name" value="EutC"/>
    <property type="match status" value="1"/>
</dbReference>
<dbReference type="Gene3D" id="1.10.30.40">
    <property type="entry name" value="Ethanolamine ammonia-lyase light chain (EutC), N-terminal domain"/>
    <property type="match status" value="1"/>
</dbReference>
<keyword evidence="1 5" id="KW-0846">Cobalamin</keyword>
<dbReference type="PIRSF" id="PIRSF018982">
    <property type="entry name" value="EutC"/>
    <property type="match status" value="1"/>
</dbReference>
<proteinExistence type="inferred from homology"/>
<dbReference type="GO" id="GO:0008851">
    <property type="term" value="F:ethanolamine ammonia-lyase activity"/>
    <property type="evidence" value="ECO:0007669"/>
    <property type="project" value="UniProtKB-UniRule"/>
</dbReference>
<dbReference type="InterPro" id="IPR042251">
    <property type="entry name" value="EutC_C"/>
</dbReference>
<comment type="subunit">
    <text evidence="5">The basic unit is a heterodimer which dimerizes to form tetramers. The heterotetramers trimerize; 6 large subunits form a core ring with 6 small subunits projecting outwards.</text>
</comment>
<dbReference type="PANTHER" id="PTHR39330:SF1">
    <property type="entry name" value="ETHANOLAMINE AMMONIA-LYASE SMALL SUBUNIT"/>
    <property type="match status" value="1"/>
</dbReference>
<comment type="similarity">
    <text evidence="5">Belongs to the EutC family.</text>
</comment>
<dbReference type="NCBIfam" id="NF003971">
    <property type="entry name" value="PRK05465.1"/>
    <property type="match status" value="1"/>
</dbReference>
<feature type="region of interest" description="Disordered" evidence="6">
    <location>
        <begin position="249"/>
        <end position="268"/>
    </location>
</feature>
<keyword evidence="2 5" id="KW-0456">Lyase</keyword>
<name>A0A917UNL2_9DEIO</name>
<protein>
    <recommendedName>
        <fullName evidence="5">Ethanolamine ammonia-lyase small subunit</fullName>
        <shortName evidence="5">EAL small subunit</shortName>
        <ecNumber evidence="5">4.3.1.7</ecNumber>
    </recommendedName>
</protein>
<feature type="compositionally biased region" description="Basic and acidic residues" evidence="6">
    <location>
        <begin position="259"/>
        <end position="268"/>
    </location>
</feature>
<comment type="function">
    <text evidence="5">Catalyzes the deamination of various vicinal amino-alcohols to oxo compounds. Allows this organism to utilize ethanolamine as the sole source of nitrogen and carbon in the presence of external vitamin B12.</text>
</comment>
<evidence type="ECO:0000256" key="6">
    <source>
        <dbReference type="SAM" id="MobiDB-lite"/>
    </source>
</evidence>
<dbReference type="GO" id="GO:0031419">
    <property type="term" value="F:cobalamin binding"/>
    <property type="evidence" value="ECO:0007669"/>
    <property type="project" value="UniProtKB-UniRule"/>
</dbReference>
<keyword evidence="4 5" id="KW-1283">Bacterial microcompartment</keyword>
<accession>A0A917UNL2</accession>
<evidence type="ECO:0000256" key="5">
    <source>
        <dbReference type="HAMAP-Rule" id="MF_00601"/>
    </source>
</evidence>